<dbReference type="AlphaFoldDB" id="A0A2W4WG45"/>
<proteinExistence type="predicted"/>
<organism evidence="1 2">
    <name type="scientific">Pseudanabaena frigida</name>
    <dbReference type="NCBI Taxonomy" id="945775"/>
    <lineage>
        <taxon>Bacteria</taxon>
        <taxon>Bacillati</taxon>
        <taxon>Cyanobacteriota</taxon>
        <taxon>Cyanophyceae</taxon>
        <taxon>Pseudanabaenales</taxon>
        <taxon>Pseudanabaenaceae</taxon>
        <taxon>Pseudanabaena</taxon>
    </lineage>
</organism>
<reference evidence="1 2" key="2">
    <citation type="submission" date="2018-06" db="EMBL/GenBank/DDBJ databases">
        <title>Metagenomic assembly of (sub)arctic Cyanobacteria and their associated microbiome from non-axenic cultures.</title>
        <authorList>
            <person name="Baurain D."/>
        </authorList>
    </citation>
    <scope>NUCLEOTIDE SEQUENCE [LARGE SCALE GENOMIC DNA]</scope>
    <source>
        <strain evidence="1">ULC066bin1</strain>
    </source>
</reference>
<dbReference type="InterPro" id="IPR024524">
    <property type="entry name" value="DUF3800"/>
</dbReference>
<comment type="caution">
    <text evidence="1">The sequence shown here is derived from an EMBL/GenBank/DDBJ whole genome shotgun (WGS) entry which is preliminary data.</text>
</comment>
<name>A0A2W4WG45_9CYAN</name>
<evidence type="ECO:0008006" key="3">
    <source>
        <dbReference type="Google" id="ProtNLM"/>
    </source>
</evidence>
<reference evidence="1 2" key="1">
    <citation type="submission" date="2018-04" db="EMBL/GenBank/DDBJ databases">
        <authorList>
            <person name="Go L.Y."/>
            <person name="Mitchell J.A."/>
        </authorList>
    </citation>
    <scope>NUCLEOTIDE SEQUENCE [LARGE SCALE GENOMIC DNA]</scope>
    <source>
        <strain evidence="1">ULC066bin1</strain>
    </source>
</reference>
<sequence>MTQQIYCDESGFTGNNMSDIDSPFFTYASVAINHCEAEQFVKYLIGKYKIQGNELKFENLKKHNKGKKVISEVLAKYSNCTKLVVHNKKFSIACRFFEYIFEPVLADKSSLFYALEFHKFVSNFIYLHLQVKPESAEALLATFEKGMRSKNVEELQDLFLSSSTSETEEKFLQLLRIFCVYHKDIISDEIESLNGTKTGKWILDLTFTSLGVLLSSWGQNFQELDVFCDQSKPLQEQSDFFNAMIGNSNQLFGDFLGKKDSLGFNLKNAINFVDSKTYYGIQIADVFAGASAFVAKSYLNERELGIPVDIPADWIDNIDNSLGDYCIYPDIDYLELSNNSNKLNWILFNEIIDRPANQQPILEGIEDFVRDVYASLQYASFVEVNSPDDPY</sequence>
<dbReference type="EMBL" id="QBML01000005">
    <property type="protein sequence ID" value="PZO43432.1"/>
    <property type="molecule type" value="Genomic_DNA"/>
</dbReference>
<dbReference type="Proteomes" id="UP000249467">
    <property type="component" value="Unassembled WGS sequence"/>
</dbReference>
<evidence type="ECO:0000313" key="1">
    <source>
        <dbReference type="EMBL" id="PZO43432.1"/>
    </source>
</evidence>
<evidence type="ECO:0000313" key="2">
    <source>
        <dbReference type="Proteomes" id="UP000249467"/>
    </source>
</evidence>
<gene>
    <name evidence="1" type="ORF">DCF19_05685</name>
</gene>
<accession>A0A2W4WG45</accession>
<protein>
    <recommendedName>
        <fullName evidence="3">DUF3800 domain-containing protein</fullName>
    </recommendedName>
</protein>
<dbReference type="Pfam" id="PF12686">
    <property type="entry name" value="DUF3800"/>
    <property type="match status" value="1"/>
</dbReference>